<reference evidence="1 2" key="1">
    <citation type="submission" date="2020-04" db="EMBL/GenBank/DDBJ databases">
        <authorList>
            <person name="Yin C."/>
        </authorList>
    </citation>
    <scope>NUCLEOTIDE SEQUENCE [LARGE SCALE GENOMIC DNA]</scope>
    <source>
        <strain evidence="1 2">Ae27</strain>
    </source>
</reference>
<sequence length="174" mass="19909">MSTLTKYRIEVTIDKLTNSIVNTISGDSFETIVNPVNKADLRMISAKTNWKFDWKKEFRLKDRVTYKLSIMDNHEVVQGLMSLSDCRNHYYTHLIESAPFNTGSPKLYEGVPGNLFAFACKLSQEQGYQGFVAFASKTRLISHYEKSLGATHIGNHKMIIFPENAAILINKYYK</sequence>
<evidence type="ECO:0000313" key="2">
    <source>
        <dbReference type="Proteomes" id="UP000570474"/>
    </source>
</evidence>
<dbReference type="RefSeq" id="WP_168869024.1">
    <property type="nucleotide sequence ID" value="NZ_JABAIA010000001.1"/>
</dbReference>
<dbReference type="Proteomes" id="UP000570474">
    <property type="component" value="Unassembled WGS sequence"/>
</dbReference>
<accession>A0A847RAA5</accession>
<evidence type="ECO:0008006" key="3">
    <source>
        <dbReference type="Google" id="ProtNLM"/>
    </source>
</evidence>
<evidence type="ECO:0000313" key="1">
    <source>
        <dbReference type="EMBL" id="NLR63000.1"/>
    </source>
</evidence>
<dbReference type="EMBL" id="JABAIA010000001">
    <property type="protein sequence ID" value="NLR63000.1"/>
    <property type="molecule type" value="Genomic_DNA"/>
</dbReference>
<organism evidence="1 2">
    <name type="scientific">Chitinophaga varians</name>
    <dbReference type="NCBI Taxonomy" id="2202339"/>
    <lineage>
        <taxon>Bacteria</taxon>
        <taxon>Pseudomonadati</taxon>
        <taxon>Bacteroidota</taxon>
        <taxon>Chitinophagia</taxon>
        <taxon>Chitinophagales</taxon>
        <taxon>Chitinophagaceae</taxon>
        <taxon>Chitinophaga</taxon>
    </lineage>
</organism>
<gene>
    <name evidence="1" type="ORF">HGH92_01655</name>
</gene>
<comment type="caution">
    <text evidence="1">The sequence shown here is derived from an EMBL/GenBank/DDBJ whole genome shotgun (WGS) entry which is preliminary data.</text>
</comment>
<protein>
    <recommendedName>
        <fullName evidence="3">N-acetyltransferase</fullName>
    </recommendedName>
</protein>
<proteinExistence type="predicted"/>
<name>A0A847RAA5_9BACT</name>
<dbReference type="AlphaFoldDB" id="A0A847RAA5"/>
<keyword evidence="2" id="KW-1185">Reference proteome</keyword>